<accession>A0AAD9NMS8</accession>
<comment type="caution">
    <text evidence="1">The sequence shown here is derived from an EMBL/GenBank/DDBJ whole genome shotgun (WGS) entry which is preliminary data.</text>
</comment>
<dbReference type="Proteomes" id="UP001209878">
    <property type="component" value="Unassembled WGS sequence"/>
</dbReference>
<protein>
    <submittedName>
        <fullName evidence="1">Uncharacterized protein</fullName>
    </submittedName>
</protein>
<reference evidence="1" key="1">
    <citation type="journal article" date="2023" name="Mol. Biol. Evol.">
        <title>Third-Generation Sequencing Reveals the Adaptive Role of the Epigenome in Three Deep-Sea Polychaetes.</title>
        <authorList>
            <person name="Perez M."/>
            <person name="Aroh O."/>
            <person name="Sun Y."/>
            <person name="Lan Y."/>
            <person name="Juniper S.K."/>
            <person name="Young C.R."/>
            <person name="Angers B."/>
            <person name="Qian P.Y."/>
        </authorList>
    </citation>
    <scope>NUCLEOTIDE SEQUENCE</scope>
    <source>
        <strain evidence="1">R07B-5</strain>
    </source>
</reference>
<proteinExistence type="predicted"/>
<sequence length="57" mass="6153">MSSTSANICPSIRGYIEASGLTNIKEPLLINTSDPVKQWAGGARWWTLHMTSSSVST</sequence>
<evidence type="ECO:0000313" key="1">
    <source>
        <dbReference type="EMBL" id="KAK2175765.1"/>
    </source>
</evidence>
<dbReference type="AlphaFoldDB" id="A0AAD9NMS8"/>
<organism evidence="1 2">
    <name type="scientific">Ridgeia piscesae</name>
    <name type="common">Tubeworm</name>
    <dbReference type="NCBI Taxonomy" id="27915"/>
    <lineage>
        <taxon>Eukaryota</taxon>
        <taxon>Metazoa</taxon>
        <taxon>Spiralia</taxon>
        <taxon>Lophotrochozoa</taxon>
        <taxon>Annelida</taxon>
        <taxon>Polychaeta</taxon>
        <taxon>Sedentaria</taxon>
        <taxon>Canalipalpata</taxon>
        <taxon>Sabellida</taxon>
        <taxon>Siboglinidae</taxon>
        <taxon>Ridgeia</taxon>
    </lineage>
</organism>
<name>A0AAD9NMS8_RIDPI</name>
<keyword evidence="2" id="KW-1185">Reference proteome</keyword>
<gene>
    <name evidence="1" type="ORF">NP493_709g03034</name>
</gene>
<evidence type="ECO:0000313" key="2">
    <source>
        <dbReference type="Proteomes" id="UP001209878"/>
    </source>
</evidence>
<dbReference type="EMBL" id="JAODUO010000709">
    <property type="protein sequence ID" value="KAK2175765.1"/>
    <property type="molecule type" value="Genomic_DNA"/>
</dbReference>